<accession>A0A6A6T157</accession>
<organism evidence="1 2">
    <name type="scientific">Lophiostoma macrostomum CBS 122681</name>
    <dbReference type="NCBI Taxonomy" id="1314788"/>
    <lineage>
        <taxon>Eukaryota</taxon>
        <taxon>Fungi</taxon>
        <taxon>Dikarya</taxon>
        <taxon>Ascomycota</taxon>
        <taxon>Pezizomycotina</taxon>
        <taxon>Dothideomycetes</taxon>
        <taxon>Pleosporomycetidae</taxon>
        <taxon>Pleosporales</taxon>
        <taxon>Lophiostomataceae</taxon>
        <taxon>Lophiostoma</taxon>
    </lineage>
</organism>
<dbReference type="EMBL" id="MU004388">
    <property type="protein sequence ID" value="KAF2653067.1"/>
    <property type="molecule type" value="Genomic_DNA"/>
</dbReference>
<gene>
    <name evidence="1" type="ORF">K491DRAFT_22870</name>
</gene>
<reference evidence="1" key="1">
    <citation type="journal article" date="2020" name="Stud. Mycol.">
        <title>101 Dothideomycetes genomes: a test case for predicting lifestyles and emergence of pathogens.</title>
        <authorList>
            <person name="Haridas S."/>
            <person name="Albert R."/>
            <person name="Binder M."/>
            <person name="Bloem J."/>
            <person name="Labutti K."/>
            <person name="Salamov A."/>
            <person name="Andreopoulos B."/>
            <person name="Baker S."/>
            <person name="Barry K."/>
            <person name="Bills G."/>
            <person name="Bluhm B."/>
            <person name="Cannon C."/>
            <person name="Castanera R."/>
            <person name="Culley D."/>
            <person name="Daum C."/>
            <person name="Ezra D."/>
            <person name="Gonzalez J."/>
            <person name="Henrissat B."/>
            <person name="Kuo A."/>
            <person name="Liang C."/>
            <person name="Lipzen A."/>
            <person name="Lutzoni F."/>
            <person name="Magnuson J."/>
            <person name="Mondo S."/>
            <person name="Nolan M."/>
            <person name="Ohm R."/>
            <person name="Pangilinan J."/>
            <person name="Park H.-J."/>
            <person name="Ramirez L."/>
            <person name="Alfaro M."/>
            <person name="Sun H."/>
            <person name="Tritt A."/>
            <person name="Yoshinaga Y."/>
            <person name="Zwiers L.-H."/>
            <person name="Turgeon B."/>
            <person name="Goodwin S."/>
            <person name="Spatafora J."/>
            <person name="Crous P."/>
            <person name="Grigoriev I."/>
        </authorList>
    </citation>
    <scope>NUCLEOTIDE SEQUENCE</scope>
    <source>
        <strain evidence="1">CBS 122681</strain>
    </source>
</reference>
<evidence type="ECO:0000313" key="1">
    <source>
        <dbReference type="EMBL" id="KAF2653067.1"/>
    </source>
</evidence>
<dbReference type="Proteomes" id="UP000799324">
    <property type="component" value="Unassembled WGS sequence"/>
</dbReference>
<keyword evidence="2" id="KW-1185">Reference proteome</keyword>
<evidence type="ECO:0000313" key="2">
    <source>
        <dbReference type="Proteomes" id="UP000799324"/>
    </source>
</evidence>
<proteinExistence type="predicted"/>
<dbReference type="AlphaFoldDB" id="A0A6A6T157"/>
<sequence length="183" mass="20931">MTADFGATECGRHISDLRFAIFALSEDGVLRFRSGSWQDHSVLGWARLRDTGYWIRDTEVLPHAHRLFVLFPLSFLLSFIFSRPLSSLKVPFQLPFPLFCSAAFFPLPPFCGLDCQLLMGYGLHEIAQLHMRWATDGLYWMEALKQDHLSSGLRIGCAGMLWQRMEIEMGIENRGCRLTSLQT</sequence>
<protein>
    <submittedName>
        <fullName evidence="1">Uncharacterized protein</fullName>
    </submittedName>
</protein>
<name>A0A6A6T157_9PLEO</name>